<evidence type="ECO:0000256" key="3">
    <source>
        <dbReference type="ARBA" id="ARBA00023125"/>
    </source>
</evidence>
<keyword evidence="8" id="KW-1185">Reference proteome</keyword>
<feature type="domain" description="Zn(2)-C6 fungal-type" evidence="6">
    <location>
        <begin position="18"/>
        <end position="49"/>
    </location>
</feature>
<dbReference type="EMBL" id="HG792016">
    <property type="protein sequence ID" value="CDM30341.1"/>
    <property type="molecule type" value="Genomic_DNA"/>
</dbReference>
<dbReference type="PANTHER" id="PTHR31001:SF40">
    <property type="entry name" value="ZN(II)2CYS6 TRANSCRIPTION FACTOR (EUROFUNG)"/>
    <property type="match status" value="1"/>
</dbReference>
<dbReference type="Pfam" id="PF00172">
    <property type="entry name" value="Zn_clus"/>
    <property type="match status" value="1"/>
</dbReference>
<dbReference type="OMA" id="CHEVDTL"/>
<name>W6Q2Y9_PENRF</name>
<dbReference type="OrthoDB" id="4898680at2759"/>
<dbReference type="Gene3D" id="4.10.240.10">
    <property type="entry name" value="Zn(2)-C6 fungal-type DNA-binding domain"/>
    <property type="match status" value="1"/>
</dbReference>
<evidence type="ECO:0000256" key="1">
    <source>
        <dbReference type="ARBA" id="ARBA00004123"/>
    </source>
</evidence>
<dbReference type="PANTHER" id="PTHR31001">
    <property type="entry name" value="UNCHARACTERIZED TRANSCRIPTIONAL REGULATORY PROTEIN"/>
    <property type="match status" value="1"/>
</dbReference>
<dbReference type="InterPro" id="IPR001138">
    <property type="entry name" value="Zn2Cys6_DnaBD"/>
</dbReference>
<protein>
    <submittedName>
        <fullName evidence="7">Zn(2)-C6 fungal-type DNA-binding domain</fullName>
    </submittedName>
</protein>
<sequence>MSGRSKSTRAQRPPRVASCEPCRLSKLACDHRQPCARCVGRDIPHECVYRKNAFKRSRPSFTPQSPGMQHQLAFNSTSILEAIQPTLPPNTHPNTGYQGSSSLDSLLGNVREQTMLFGDLEAASTLLPVGRDDEGPAYSTRFMNNASTVEGAQLLETLTSSKINNTVMHFFSDWKGNGLESHVGAILIQPFADAVIEEIVTLQHSKNFRSDLLALSQRLFENSSRPVEIHRLMTLQGLIDQYTGPNLRWETMGAILTLVGIAATEFRAPYALYRTEPERQTLRMNLIQFGNKCAIFCEALEVLNDVHILFLYQTFQVQSVFYGDQSLKTWRRLNDAACALLAAGLHESIQEARDVPFFLVELRKRIFSRLYSIDISLATFLGRPPRMSKKFCCINLPLDIDEKCYSLSETALSRELEDIDHAGWNSQGHIRPSAVMRWSTITAMIREETLELLLGRNIYDMQRRIIDLHHELNKAWENLPSFLRVPSHELWDIQRPRMEMECLHMTRILYLQSSFLIEWAAWRHGLEHSSLFRSAMELISSVNDALVRREQLPNLGFISLAWRVASCALPAAGALALYLLQPSSRCRFKELDPPSRRRVIENLSVLIVHMDILHSPSDGNFKLFSQAKRSLQSVVDMLLQPVNPLGMETSPTQLNAEMPTADWMVPDYCAFDGDFWANFPDCLYTEENSDTALV</sequence>
<evidence type="ECO:0000313" key="7">
    <source>
        <dbReference type="EMBL" id="CDM30341.1"/>
    </source>
</evidence>
<evidence type="ECO:0000256" key="4">
    <source>
        <dbReference type="ARBA" id="ARBA00023163"/>
    </source>
</evidence>
<dbReference type="SMART" id="SM00066">
    <property type="entry name" value="GAL4"/>
    <property type="match status" value="1"/>
</dbReference>
<dbReference type="PROSITE" id="PS00463">
    <property type="entry name" value="ZN2_CY6_FUNGAL_1"/>
    <property type="match status" value="1"/>
</dbReference>
<evidence type="ECO:0000256" key="2">
    <source>
        <dbReference type="ARBA" id="ARBA00023015"/>
    </source>
</evidence>
<dbReference type="GO" id="GO:0000981">
    <property type="term" value="F:DNA-binding transcription factor activity, RNA polymerase II-specific"/>
    <property type="evidence" value="ECO:0007669"/>
    <property type="project" value="InterPro"/>
</dbReference>
<keyword evidence="3 7" id="KW-0238">DNA-binding</keyword>
<comment type="subcellular location">
    <subcellularLocation>
        <location evidence="1">Nucleus</location>
    </subcellularLocation>
</comment>
<proteinExistence type="predicted"/>
<evidence type="ECO:0000259" key="6">
    <source>
        <dbReference type="PROSITE" id="PS50048"/>
    </source>
</evidence>
<dbReference type="GO" id="GO:0008270">
    <property type="term" value="F:zinc ion binding"/>
    <property type="evidence" value="ECO:0007669"/>
    <property type="project" value="InterPro"/>
</dbReference>
<dbReference type="PROSITE" id="PS50048">
    <property type="entry name" value="ZN2_CY6_FUNGAL_2"/>
    <property type="match status" value="1"/>
</dbReference>
<dbReference type="SUPFAM" id="SSF57701">
    <property type="entry name" value="Zn2/Cys6 DNA-binding domain"/>
    <property type="match status" value="1"/>
</dbReference>
<accession>W6Q2Y9</accession>
<dbReference type="GO" id="GO:0003677">
    <property type="term" value="F:DNA binding"/>
    <property type="evidence" value="ECO:0007669"/>
    <property type="project" value="UniProtKB-KW"/>
</dbReference>
<dbReference type="Proteomes" id="UP000030686">
    <property type="component" value="Unassembled WGS sequence"/>
</dbReference>
<dbReference type="InterPro" id="IPR036864">
    <property type="entry name" value="Zn2-C6_fun-type_DNA-bd_sf"/>
</dbReference>
<keyword evidence="4" id="KW-0804">Transcription</keyword>
<dbReference type="GO" id="GO:0005634">
    <property type="term" value="C:nucleus"/>
    <property type="evidence" value="ECO:0007669"/>
    <property type="project" value="UniProtKB-SubCell"/>
</dbReference>
<dbReference type="CDD" id="cd12148">
    <property type="entry name" value="fungal_TF_MHR"/>
    <property type="match status" value="1"/>
</dbReference>
<keyword evidence="2" id="KW-0805">Transcription regulation</keyword>
<gene>
    <name evidence="7" type="ORF">PROQFM164_S02g000490</name>
</gene>
<evidence type="ECO:0000313" key="8">
    <source>
        <dbReference type="Proteomes" id="UP000030686"/>
    </source>
</evidence>
<keyword evidence="5" id="KW-0539">Nucleus</keyword>
<dbReference type="AlphaFoldDB" id="W6Q2Y9"/>
<dbReference type="InterPro" id="IPR050613">
    <property type="entry name" value="Sec_Metabolite_Reg"/>
</dbReference>
<dbReference type="STRING" id="1365484.W6Q2Y9"/>
<evidence type="ECO:0000256" key="5">
    <source>
        <dbReference type="ARBA" id="ARBA00023242"/>
    </source>
</evidence>
<organism evidence="7 8">
    <name type="scientific">Penicillium roqueforti (strain FM164)</name>
    <dbReference type="NCBI Taxonomy" id="1365484"/>
    <lineage>
        <taxon>Eukaryota</taxon>
        <taxon>Fungi</taxon>
        <taxon>Dikarya</taxon>
        <taxon>Ascomycota</taxon>
        <taxon>Pezizomycotina</taxon>
        <taxon>Eurotiomycetes</taxon>
        <taxon>Eurotiomycetidae</taxon>
        <taxon>Eurotiales</taxon>
        <taxon>Aspergillaceae</taxon>
        <taxon>Penicillium</taxon>
    </lineage>
</organism>
<reference evidence="7" key="1">
    <citation type="journal article" date="2014" name="Nat. Commun.">
        <title>Multiple recent horizontal transfers of a large genomic region in cheese making fungi.</title>
        <authorList>
            <person name="Cheeseman K."/>
            <person name="Ropars J."/>
            <person name="Renault P."/>
            <person name="Dupont J."/>
            <person name="Gouzy J."/>
            <person name="Branca A."/>
            <person name="Abraham A.L."/>
            <person name="Ceppi M."/>
            <person name="Conseiller E."/>
            <person name="Debuchy R."/>
            <person name="Malagnac F."/>
            <person name="Goarin A."/>
            <person name="Silar P."/>
            <person name="Lacoste S."/>
            <person name="Sallet E."/>
            <person name="Bensimon A."/>
            <person name="Giraud T."/>
            <person name="Brygoo Y."/>
        </authorList>
    </citation>
    <scope>NUCLEOTIDE SEQUENCE [LARGE SCALE GENOMIC DNA]</scope>
    <source>
        <strain evidence="7">FM164</strain>
    </source>
</reference>